<dbReference type="EMBL" id="JAUUTY010000083">
    <property type="protein sequence ID" value="KAK1603290.1"/>
    <property type="molecule type" value="Genomic_DNA"/>
</dbReference>
<feature type="compositionally biased region" description="Acidic residues" evidence="2">
    <location>
        <begin position="650"/>
        <end position="663"/>
    </location>
</feature>
<dbReference type="AlphaFoldDB" id="A0AAD8VFX4"/>
<comment type="caution">
    <text evidence="3">The sequence shown here is derived from an EMBL/GenBank/DDBJ whole genome shotgun (WGS) entry which is preliminary data.</text>
</comment>
<feature type="non-terminal residue" evidence="3">
    <location>
        <position position="1"/>
    </location>
</feature>
<feature type="coiled-coil region" evidence="1">
    <location>
        <begin position="366"/>
        <end position="475"/>
    </location>
</feature>
<reference evidence="3" key="1">
    <citation type="submission" date="2023-07" db="EMBL/GenBank/DDBJ databases">
        <title>A chromosome-level genome assembly of Lolium multiflorum.</title>
        <authorList>
            <person name="Chen Y."/>
            <person name="Copetti D."/>
            <person name="Kolliker R."/>
            <person name="Studer B."/>
        </authorList>
    </citation>
    <scope>NUCLEOTIDE SEQUENCE</scope>
    <source>
        <strain evidence="3">02402/16</strain>
        <tissue evidence="3">Leaf</tissue>
    </source>
</reference>
<organism evidence="3 4">
    <name type="scientific">Lolium multiflorum</name>
    <name type="common">Italian ryegrass</name>
    <name type="synonym">Lolium perenne subsp. multiflorum</name>
    <dbReference type="NCBI Taxonomy" id="4521"/>
    <lineage>
        <taxon>Eukaryota</taxon>
        <taxon>Viridiplantae</taxon>
        <taxon>Streptophyta</taxon>
        <taxon>Embryophyta</taxon>
        <taxon>Tracheophyta</taxon>
        <taxon>Spermatophyta</taxon>
        <taxon>Magnoliopsida</taxon>
        <taxon>Liliopsida</taxon>
        <taxon>Poales</taxon>
        <taxon>Poaceae</taxon>
        <taxon>BOP clade</taxon>
        <taxon>Pooideae</taxon>
        <taxon>Poodae</taxon>
        <taxon>Poeae</taxon>
        <taxon>Poeae Chloroplast Group 2 (Poeae type)</taxon>
        <taxon>Loliodinae</taxon>
        <taxon>Loliinae</taxon>
        <taxon>Lolium</taxon>
    </lineage>
</organism>
<feature type="compositionally biased region" description="Polar residues" evidence="2">
    <location>
        <begin position="135"/>
        <end position="144"/>
    </location>
</feature>
<feature type="region of interest" description="Disordered" evidence="2">
    <location>
        <begin position="639"/>
        <end position="677"/>
    </location>
</feature>
<evidence type="ECO:0000256" key="2">
    <source>
        <dbReference type="SAM" id="MobiDB-lite"/>
    </source>
</evidence>
<dbReference type="Proteomes" id="UP001231189">
    <property type="component" value="Unassembled WGS sequence"/>
</dbReference>
<feature type="compositionally biased region" description="Basic residues" evidence="2">
    <location>
        <begin position="209"/>
        <end position="225"/>
    </location>
</feature>
<protein>
    <submittedName>
        <fullName evidence="3">Uncharacterized protein</fullName>
    </submittedName>
</protein>
<evidence type="ECO:0000313" key="3">
    <source>
        <dbReference type="EMBL" id="KAK1603290.1"/>
    </source>
</evidence>
<accession>A0AAD8VFX4</accession>
<feature type="region of interest" description="Disordered" evidence="2">
    <location>
        <begin position="284"/>
        <end position="304"/>
    </location>
</feature>
<feature type="compositionally biased region" description="Pro residues" evidence="2">
    <location>
        <begin position="241"/>
        <end position="251"/>
    </location>
</feature>
<evidence type="ECO:0000313" key="4">
    <source>
        <dbReference type="Proteomes" id="UP001231189"/>
    </source>
</evidence>
<proteinExistence type="predicted"/>
<feature type="region of interest" description="Disordered" evidence="2">
    <location>
        <begin position="204"/>
        <end position="252"/>
    </location>
</feature>
<evidence type="ECO:0000256" key="1">
    <source>
        <dbReference type="SAM" id="Coils"/>
    </source>
</evidence>
<name>A0AAD8VFX4_LOLMU</name>
<gene>
    <name evidence="3" type="ORF">QYE76_017900</name>
</gene>
<sequence length="677" mass="74519">STSVCRPCAPRRALSLWTNSWPRAKRTSSRHLMPVPARPLPPSASGLSPWGRSKWACAATGARRCQLLPALRSSLAQGHRALKVPQGLQPLLLAQARHHLVPQHLCLPFGGHNKSGRAAPSSSDHRTEEDLSFLPENQDTSTSDIGREEESCRAGASAPPVPEKTTTSRRNLPAGRFQPGDAPSAPLLLEISSCRRQMLLAPSLPGPLLRRRPRPPSLSRGRRRPPAPLPAASSPWCCTSPRPPGIPPRRPPVLGRITEFQRQGRDLGHLLPYAEKWNAADMTPATRGLGKDRLPAPDPVGDRSSEEHFMRLRSAVKELDSAWYDATNNLMLTADARKALFEELLWEHRELAEAHDKCQVIPEASIDALKEQLAAAQREKDQLIRQHQEELSAHKTSYQELKSQLIQLGLDHAKALKAAEADAAAKMDEALEDASNATVVLRAELEELAKARKGAEEKAARLEEEHKECNQLILQTDALAYREPLSGLSDVAVKKVDARRTAQGQAKLAVPWTPNDHLVALNARVSHMRAIDRNLSDIPDVATQLFRTLWPGEEVPDTFSLISDRLKGAGRRIREWQCSAARAGADSALRVACSWYPELDLDALTGVREGAETDLDPILTAKRQDRAYRIAEYAEMRTFIPPPPDVKDYLDEEEDEAEEEPLDDAGAGDAPPEAPAA</sequence>
<feature type="compositionally biased region" description="Basic and acidic residues" evidence="2">
    <location>
        <begin position="289"/>
        <end position="304"/>
    </location>
</feature>
<feature type="region of interest" description="Disordered" evidence="2">
    <location>
        <begin position="112"/>
        <end position="184"/>
    </location>
</feature>
<keyword evidence="1" id="KW-0175">Coiled coil</keyword>
<keyword evidence="4" id="KW-1185">Reference proteome</keyword>